<proteinExistence type="predicted"/>
<evidence type="ECO:0000313" key="1">
    <source>
        <dbReference type="EMBL" id="SDS83491.1"/>
    </source>
</evidence>
<accession>A0A1H1VGJ6</accession>
<dbReference type="RefSeq" id="WP_090274478.1">
    <property type="nucleotide sequence ID" value="NZ_LT629748.1"/>
</dbReference>
<sequence>MLPTSNQLPTLGYLHKVVCDCLGLWTSDNQDVTFNVTATEKDRRAALRKAFQSIKKDDGLYGALDDLVAVTTQLAPKDAQKVKK</sequence>
<keyword evidence="2" id="KW-1185">Reference proteome</keyword>
<organism evidence="1 2">
    <name type="scientific">Halopseudomonas litoralis</name>
    <dbReference type="NCBI Taxonomy" id="797277"/>
    <lineage>
        <taxon>Bacteria</taxon>
        <taxon>Pseudomonadati</taxon>
        <taxon>Pseudomonadota</taxon>
        <taxon>Gammaproteobacteria</taxon>
        <taxon>Pseudomonadales</taxon>
        <taxon>Pseudomonadaceae</taxon>
        <taxon>Halopseudomonas</taxon>
    </lineage>
</organism>
<name>A0A1H1VGJ6_9GAMM</name>
<reference evidence="2" key="1">
    <citation type="submission" date="2016-10" db="EMBL/GenBank/DDBJ databases">
        <authorList>
            <person name="Varghese N."/>
            <person name="Submissions S."/>
        </authorList>
    </citation>
    <scope>NUCLEOTIDE SEQUENCE [LARGE SCALE GENOMIC DNA]</scope>
    <source>
        <strain evidence="2">2SM5</strain>
    </source>
</reference>
<evidence type="ECO:0000313" key="2">
    <source>
        <dbReference type="Proteomes" id="UP000243426"/>
    </source>
</evidence>
<dbReference type="EMBL" id="LT629748">
    <property type="protein sequence ID" value="SDS83491.1"/>
    <property type="molecule type" value="Genomic_DNA"/>
</dbReference>
<dbReference type="STRING" id="797277.SAMN05216198_2910"/>
<gene>
    <name evidence="1" type="ORF">SAMN05216198_2910</name>
</gene>
<dbReference type="AlphaFoldDB" id="A0A1H1VGJ6"/>
<dbReference type="Proteomes" id="UP000243426">
    <property type="component" value="Chromosome I"/>
</dbReference>
<protein>
    <submittedName>
        <fullName evidence="1">Uncharacterized protein</fullName>
    </submittedName>
</protein>